<keyword evidence="2" id="KW-1185">Reference proteome</keyword>
<dbReference type="Proteomes" id="UP000004457">
    <property type="component" value="Unassembled WGS sequence"/>
</dbReference>
<evidence type="ECO:0000313" key="2">
    <source>
        <dbReference type="Proteomes" id="UP000004457"/>
    </source>
</evidence>
<reference evidence="1 2" key="1">
    <citation type="submission" date="2009-01" db="EMBL/GenBank/DDBJ databases">
        <authorList>
            <person name="Fulton L."/>
            <person name="Clifton S."/>
            <person name="Chinwalla A.T."/>
            <person name="Mitreva M."/>
            <person name="Sodergren E."/>
            <person name="Weinstock G."/>
            <person name="Clifton S."/>
            <person name="Dooling D.J."/>
            <person name="Fulton B."/>
            <person name="Minx P."/>
            <person name="Pepin K.H."/>
            <person name="Johnson M."/>
            <person name="Bhonagiri V."/>
            <person name="Nash W.E."/>
            <person name="Mardis E.R."/>
            <person name="Wilson R.K."/>
        </authorList>
    </citation>
    <scope>NUCLEOTIDE SEQUENCE [LARGE SCALE GENOMIC DNA]</scope>
    <source>
        <strain evidence="1 2">NRL30031/H210</strain>
    </source>
</reference>
<proteinExistence type="predicted"/>
<protein>
    <submittedName>
        <fullName evidence="1">Uncharacterized protein</fullName>
    </submittedName>
</protein>
<sequence length="210" mass="22682">MCAANIQNKAVQQGAALFGVGYFGVELDAVELFFGVFHHGNRAGRRVADDGETGRQFGNFIAVAHPYVERVWRIVLNAACQLAVDGFDLRVTEFALVAGLHFAAQVVRHKLHAVADAQNRNTQIKNTGIGLIIGFVNGIGTAGKDDAFGVEGFDFVQRHIEGMQFAVNVGFAHAAGDKLGNLRTEVEDEDFVLGHGGNFAKCKKTVWPRG</sequence>
<dbReference type="eggNOG" id="ENOG5032QWD">
    <property type="taxonomic scope" value="Bacteria"/>
</dbReference>
<gene>
    <name evidence="1" type="ORF">NEIFLAOT_00913</name>
</gene>
<comment type="caution">
    <text evidence="1">The sequence shown here is derived from an EMBL/GenBank/DDBJ whole genome shotgun (WGS) entry which is preliminary data.</text>
</comment>
<dbReference type="AlphaFoldDB" id="C0ELV1"/>
<organism evidence="1 2">
    <name type="scientific">Neisseria flavescens NRL30031/H210</name>
    <dbReference type="NCBI Taxonomy" id="546264"/>
    <lineage>
        <taxon>Bacteria</taxon>
        <taxon>Pseudomonadati</taxon>
        <taxon>Pseudomonadota</taxon>
        <taxon>Betaproteobacteria</taxon>
        <taxon>Neisseriales</taxon>
        <taxon>Neisseriaceae</taxon>
        <taxon>Neisseria</taxon>
    </lineage>
</organism>
<dbReference type="EMBL" id="ACEN01000022">
    <property type="protein sequence ID" value="EEG34045.1"/>
    <property type="molecule type" value="Genomic_DNA"/>
</dbReference>
<accession>C0ELV1</accession>
<name>C0ELV1_NEIFL</name>
<evidence type="ECO:0000313" key="1">
    <source>
        <dbReference type="EMBL" id="EEG34045.1"/>
    </source>
</evidence>